<feature type="binding site" evidence="7">
    <location>
        <position position="768"/>
    </location>
    <ligand>
        <name>Zn(2+)</name>
        <dbReference type="ChEBI" id="CHEBI:29105"/>
        <label>1</label>
    </ligand>
</feature>
<comment type="cofactor">
    <cofactor evidence="8">
        <name>a divalent metal cation</name>
        <dbReference type="ChEBI" id="CHEBI:60240"/>
    </cofactor>
    <text evidence="8">Binds 2 divalent metal cations per subunit. Site 1 may preferentially bind zinc ions, while site 2 has a preference for magnesium and/or manganese ions.</text>
</comment>
<dbReference type="InterPro" id="IPR003607">
    <property type="entry name" value="HD/PDEase_dom"/>
</dbReference>
<dbReference type="AlphaFoldDB" id="A0A504YW21"/>
<dbReference type="SMART" id="SM00065">
    <property type="entry name" value="GAF"/>
    <property type="match status" value="1"/>
</dbReference>
<evidence type="ECO:0000256" key="5">
    <source>
        <dbReference type="PIRSR" id="PIRSR623088-1"/>
    </source>
</evidence>
<organism evidence="10 11">
    <name type="scientific">Fasciola gigantica</name>
    <name type="common">Giant liver fluke</name>
    <dbReference type="NCBI Taxonomy" id="46835"/>
    <lineage>
        <taxon>Eukaryota</taxon>
        <taxon>Metazoa</taxon>
        <taxon>Spiralia</taxon>
        <taxon>Lophotrochozoa</taxon>
        <taxon>Platyhelminthes</taxon>
        <taxon>Trematoda</taxon>
        <taxon>Digenea</taxon>
        <taxon>Plagiorchiida</taxon>
        <taxon>Echinostomata</taxon>
        <taxon>Echinostomatoidea</taxon>
        <taxon>Fasciolidae</taxon>
        <taxon>Fasciola</taxon>
    </lineage>
</organism>
<dbReference type="InterPro" id="IPR002073">
    <property type="entry name" value="PDEase_catalytic_dom"/>
</dbReference>
<dbReference type="GO" id="GO:0046872">
    <property type="term" value="F:metal ion binding"/>
    <property type="evidence" value="ECO:0007669"/>
    <property type="project" value="UniProtKB-KW"/>
</dbReference>
<feature type="binding site" evidence="6">
    <location>
        <position position="880"/>
    </location>
    <ligand>
        <name>AMP</name>
        <dbReference type="ChEBI" id="CHEBI:456215"/>
    </ligand>
</feature>
<dbReference type="GO" id="GO:0007165">
    <property type="term" value="P:signal transduction"/>
    <property type="evidence" value="ECO:0007669"/>
    <property type="project" value="InterPro"/>
</dbReference>
<comment type="similarity">
    <text evidence="1 8">Belongs to the cyclic nucleotide phosphodiesterase family.</text>
</comment>
<sequence>KLSSISLISLATAEGASGFTAKLHSDVSTLFVGCIPFGNNTHRSVNIIDQESRYFTQCCGKYYFEMENAVNQVSRLLGPLITKDELREQVLNIAKILFPSCRTAGLIISSNRQRSIDCPVDVLLREIRNSTNGDITIKKLSNEFAKMIIDAVDGRPVTREMTFQDVRDKELVSFYLSPPKMFVEQSAQFVLVADTLPKAAIHRARILREQLSVALDRIVRLEQMFSAYNETGTLVRRRETCSRGVHEISNSSPQSENSKNLDFFQSMCAVDVAQLPTTVMKYIISETGAETGFLVLQIPGTSEFVCNFAGDKDFQEPMGIDLNDDLFTDVILSKNAVFITDPSEEQKKTLAHILLSNSTRTGSALDDSDLSSSLGDSLNVFSLLLCPLYTQASYHLCGVVGLLNKRSSTEFNKTDEQTVQNCFKYTLTLLKCSVAYQNERVIKARTEDMLKVAGNIFTHMMDLTDLLLKIMQEAQNLTKAERCSVFLLEPETNVLVAKVLDGLPTAPNKNTIFVTQEGHKVTLPEEIRIATTQGIAGYVATTGEILNIKDAYTHPLFYRGVDEETGFHTRNILCFPIKNEKDGIVGVAQLCNKINFPYFTHADEDIAKAFSVYCCISIVHSLMYKRVQDAQHKTRLANELMMYHMQVSEEKVQWLSGCRIPPMDSLLDPPSSFSSIPRNIIIEDSTFLACLSMFEELELIKHWRISRKTLARFILMVRRGYRDPAYHNWMHAFSVCHFVYVCGMNLPLSENYLTDMEFFALFVASLCHDIDHRGTNNSFQLQSKSTLAALYSSEGSVLERHHFSQTICILNTKDCNVFESLTEAQYSQILDLIRDIILATDLAHHLNILPNLKQYADIGYNAQSGNHHNLLLCLLMTAADLSDQTKNWANTVQVAKLIYEEFFRQGDLEKALGHNPADSMDRERACVPSLQISFLDYIISPLYDPELEYSTVISSQLSGAYLNENSIFMTTQ</sequence>
<evidence type="ECO:0000256" key="2">
    <source>
        <dbReference type="ARBA" id="ARBA00022535"/>
    </source>
</evidence>
<dbReference type="Gene3D" id="1.10.1300.10">
    <property type="entry name" value="3'5'-cyclic nucleotide phosphodiesterase, catalytic domain"/>
    <property type="match status" value="1"/>
</dbReference>
<evidence type="ECO:0000256" key="6">
    <source>
        <dbReference type="PIRSR" id="PIRSR623088-2"/>
    </source>
</evidence>
<evidence type="ECO:0000313" key="11">
    <source>
        <dbReference type="Proteomes" id="UP000316759"/>
    </source>
</evidence>
<dbReference type="PROSITE" id="PS00126">
    <property type="entry name" value="PDEASE_I_1"/>
    <property type="match status" value="1"/>
</dbReference>
<evidence type="ECO:0000259" key="9">
    <source>
        <dbReference type="PROSITE" id="PS51845"/>
    </source>
</evidence>
<evidence type="ECO:0000256" key="8">
    <source>
        <dbReference type="RuleBase" id="RU363067"/>
    </source>
</evidence>
<dbReference type="SUPFAM" id="SSF109604">
    <property type="entry name" value="HD-domain/PDEase-like"/>
    <property type="match status" value="1"/>
</dbReference>
<dbReference type="OrthoDB" id="295473at2759"/>
<feature type="binding site" evidence="6">
    <location>
        <position position="769"/>
    </location>
    <ligand>
        <name>AMP</name>
        <dbReference type="ChEBI" id="CHEBI:456215"/>
    </ligand>
</feature>
<dbReference type="EC" id="3.1.4.-" evidence="8"/>
<dbReference type="GO" id="GO:0004114">
    <property type="term" value="F:3',5'-cyclic-nucleotide phosphodiesterase activity"/>
    <property type="evidence" value="ECO:0007669"/>
    <property type="project" value="InterPro"/>
</dbReference>
<evidence type="ECO:0000256" key="1">
    <source>
        <dbReference type="ARBA" id="ARBA00007648"/>
    </source>
</evidence>
<accession>A0A504YW21</accession>
<dbReference type="PANTHER" id="PTHR11347">
    <property type="entry name" value="CYCLIC NUCLEOTIDE PHOSPHODIESTERASE"/>
    <property type="match status" value="1"/>
</dbReference>
<dbReference type="FunFam" id="1.10.1300.10:FF:000003">
    <property type="entry name" value="Phosphodiesterase"/>
    <property type="match status" value="1"/>
</dbReference>
<evidence type="ECO:0000256" key="7">
    <source>
        <dbReference type="PIRSR" id="PIRSR623088-3"/>
    </source>
</evidence>
<dbReference type="InterPro" id="IPR036971">
    <property type="entry name" value="PDEase_catalytic_dom_sf"/>
</dbReference>
<keyword evidence="3 7" id="KW-0479">Metal-binding</keyword>
<dbReference type="InterPro" id="IPR029016">
    <property type="entry name" value="GAF-like_dom_sf"/>
</dbReference>
<dbReference type="Proteomes" id="UP000316759">
    <property type="component" value="Unassembled WGS sequence"/>
</dbReference>
<feature type="binding site" evidence="6">
    <location>
        <begin position="727"/>
        <end position="731"/>
    </location>
    <ligand>
        <name>AMP</name>
        <dbReference type="ChEBI" id="CHEBI:456215"/>
    </ligand>
</feature>
<feature type="binding site" evidence="7">
    <location>
        <position position="880"/>
    </location>
    <ligand>
        <name>Zn(2+)</name>
        <dbReference type="ChEBI" id="CHEBI:29105"/>
        <label>1</label>
    </ligand>
</feature>
<proteinExistence type="inferred from homology"/>
<feature type="binding site" evidence="7">
    <location>
        <position position="769"/>
    </location>
    <ligand>
        <name>Zn(2+)</name>
        <dbReference type="ChEBI" id="CHEBI:29105"/>
        <label>1</label>
    </ligand>
</feature>
<dbReference type="EMBL" id="SUNJ01004358">
    <property type="protein sequence ID" value="TPP64496.1"/>
    <property type="molecule type" value="Genomic_DNA"/>
</dbReference>
<name>A0A504YW21_FASGI</name>
<evidence type="ECO:0000256" key="4">
    <source>
        <dbReference type="ARBA" id="ARBA00022801"/>
    </source>
</evidence>
<dbReference type="FunFam" id="3.30.450.40:FF:000007">
    <property type="entry name" value="Phosphodiesterase"/>
    <property type="match status" value="1"/>
</dbReference>
<feature type="non-terminal residue" evidence="10">
    <location>
        <position position="1"/>
    </location>
</feature>
<evidence type="ECO:0000256" key="3">
    <source>
        <dbReference type="ARBA" id="ARBA00022723"/>
    </source>
</evidence>
<protein>
    <recommendedName>
        <fullName evidence="8">Phosphodiesterase</fullName>
        <ecNumber evidence="8">3.1.4.-</ecNumber>
    </recommendedName>
</protein>
<dbReference type="Gene3D" id="3.30.450.40">
    <property type="match status" value="2"/>
</dbReference>
<feature type="binding site" evidence="7">
    <location>
        <position position="731"/>
    </location>
    <ligand>
        <name>Zn(2+)</name>
        <dbReference type="ChEBI" id="CHEBI:29105"/>
        <label>1</label>
    </ligand>
</feature>
<dbReference type="InterPro" id="IPR023174">
    <property type="entry name" value="PDEase_CS"/>
</dbReference>
<keyword evidence="11" id="KW-1185">Reference proteome</keyword>
<keyword evidence="4 8" id="KW-0378">Hydrolase</keyword>
<dbReference type="Pfam" id="PF00233">
    <property type="entry name" value="PDEase_I"/>
    <property type="match status" value="1"/>
</dbReference>
<reference evidence="10 11" key="1">
    <citation type="submission" date="2019-04" db="EMBL/GenBank/DDBJ databases">
        <title>Annotation for the trematode Fasciola gigantica.</title>
        <authorList>
            <person name="Choi Y.-J."/>
        </authorList>
    </citation>
    <scope>NUCLEOTIDE SEQUENCE [LARGE SCALE GENOMIC DNA]</scope>
    <source>
        <strain evidence="10">Uganda_cow_1</strain>
    </source>
</reference>
<gene>
    <name evidence="10" type="ORF">FGIG_09352</name>
</gene>
<dbReference type="PRINTS" id="PR00387">
    <property type="entry name" value="PDIESTERASE1"/>
</dbReference>
<dbReference type="CDD" id="cd00077">
    <property type="entry name" value="HDc"/>
    <property type="match status" value="1"/>
</dbReference>
<feature type="active site" description="Proton donor" evidence="5">
    <location>
        <position position="727"/>
    </location>
</feature>
<feature type="domain" description="PDEase" evidence="9">
    <location>
        <begin position="648"/>
        <end position="972"/>
    </location>
</feature>
<feature type="binding site" evidence="7">
    <location>
        <position position="769"/>
    </location>
    <ligand>
        <name>Zn(2+)</name>
        <dbReference type="ChEBI" id="CHEBI:29105"/>
        <label>2</label>
    </ligand>
</feature>
<keyword evidence="2" id="KW-0140">cGMP</keyword>
<evidence type="ECO:0000313" key="10">
    <source>
        <dbReference type="EMBL" id="TPP64496.1"/>
    </source>
</evidence>
<dbReference type="PROSITE" id="PS51845">
    <property type="entry name" value="PDEASE_I_2"/>
    <property type="match status" value="1"/>
</dbReference>
<dbReference type="Pfam" id="PF01590">
    <property type="entry name" value="GAF"/>
    <property type="match status" value="1"/>
</dbReference>
<dbReference type="SUPFAM" id="SSF55781">
    <property type="entry name" value="GAF domain-like"/>
    <property type="match status" value="2"/>
</dbReference>
<dbReference type="SMART" id="SM00471">
    <property type="entry name" value="HDc"/>
    <property type="match status" value="1"/>
</dbReference>
<comment type="caution">
    <text evidence="10">The sequence shown here is derived from an EMBL/GenBank/DDBJ whole genome shotgun (WGS) entry which is preliminary data.</text>
</comment>
<dbReference type="InterPro" id="IPR023088">
    <property type="entry name" value="PDEase"/>
</dbReference>
<feature type="binding site" evidence="6">
    <location>
        <position position="931"/>
    </location>
    <ligand>
        <name>AMP</name>
        <dbReference type="ChEBI" id="CHEBI:456215"/>
    </ligand>
</feature>
<dbReference type="STRING" id="46835.A0A504YW21"/>
<dbReference type="InterPro" id="IPR003018">
    <property type="entry name" value="GAF"/>
</dbReference>